<reference evidence="14" key="2">
    <citation type="journal article" date="2021" name="Sci. Data">
        <title>Chromosome-scale genome sequencing, assembly and annotation of six genomes from subfamily Leishmaniinae.</title>
        <authorList>
            <person name="Almutairi H."/>
            <person name="Urbaniak M.D."/>
            <person name="Bates M.D."/>
            <person name="Jariyapan N."/>
            <person name="Kwakye-Nuako G."/>
            <person name="Thomaz Soccol V."/>
            <person name="Al-Salem W.S."/>
            <person name="Dillon R.J."/>
            <person name="Bates P.A."/>
            <person name="Gatherer D."/>
        </authorList>
    </citation>
    <scope>NUCLEOTIDE SEQUENCE [LARGE SCALE GENOMIC DNA]</scope>
</reference>
<evidence type="ECO:0000313" key="14">
    <source>
        <dbReference type="Proteomes" id="UP000674143"/>
    </source>
</evidence>
<evidence type="ECO:0000256" key="6">
    <source>
        <dbReference type="ARBA" id="ARBA00022989"/>
    </source>
</evidence>
<evidence type="ECO:0000259" key="12">
    <source>
        <dbReference type="PROSITE" id="PS50929"/>
    </source>
</evidence>
<dbReference type="PANTHER" id="PTHR24221:SF503">
    <property type="entry name" value="MITOCHONDRIAL POTASSIUM CHANNEL ATP-BINDING SUBUNIT"/>
    <property type="match status" value="1"/>
</dbReference>
<dbReference type="Gene3D" id="3.40.50.300">
    <property type="entry name" value="P-loop containing nucleotide triphosphate hydrolases"/>
    <property type="match status" value="1"/>
</dbReference>
<dbReference type="InterPro" id="IPR011527">
    <property type="entry name" value="ABC1_TM_dom"/>
</dbReference>
<feature type="region of interest" description="Disordered" evidence="9">
    <location>
        <begin position="203"/>
        <end position="262"/>
    </location>
</feature>
<feature type="domain" description="ABC transporter" evidence="11">
    <location>
        <begin position="630"/>
        <end position="870"/>
    </location>
</feature>
<evidence type="ECO:0000256" key="5">
    <source>
        <dbReference type="ARBA" id="ARBA00022840"/>
    </source>
</evidence>
<dbReference type="SUPFAM" id="SSF90123">
    <property type="entry name" value="ABC transporter transmembrane region"/>
    <property type="match status" value="1"/>
</dbReference>
<feature type="region of interest" description="Disordered" evidence="9">
    <location>
        <begin position="875"/>
        <end position="899"/>
    </location>
</feature>
<dbReference type="InterPro" id="IPR017871">
    <property type="entry name" value="ABC_transporter-like_CS"/>
</dbReference>
<dbReference type="FunFam" id="3.40.50.300:FF:000287">
    <property type="entry name" value="Multidrug ABC transporter ATP-binding protein"/>
    <property type="match status" value="1"/>
</dbReference>
<evidence type="ECO:0000256" key="8">
    <source>
        <dbReference type="ARBA" id="ARBA00024363"/>
    </source>
</evidence>
<feature type="transmembrane region" description="Helical" evidence="10">
    <location>
        <begin position="299"/>
        <end position="318"/>
    </location>
</feature>
<proteinExistence type="inferred from homology"/>
<keyword evidence="6 10" id="KW-1133">Transmembrane helix</keyword>
<evidence type="ECO:0000256" key="4">
    <source>
        <dbReference type="ARBA" id="ARBA00022741"/>
    </source>
</evidence>
<feature type="compositionally biased region" description="Gly residues" evidence="9">
    <location>
        <begin position="168"/>
        <end position="178"/>
    </location>
</feature>
<dbReference type="RefSeq" id="XP_067060573.1">
    <property type="nucleotide sequence ID" value="XM_067205021.1"/>
</dbReference>
<keyword evidence="2" id="KW-0813">Transport</keyword>
<dbReference type="PANTHER" id="PTHR24221">
    <property type="entry name" value="ATP-BINDING CASSETTE SUB-FAMILY B"/>
    <property type="match status" value="1"/>
</dbReference>
<dbReference type="InterPro" id="IPR027417">
    <property type="entry name" value="P-loop_NTPase"/>
</dbReference>
<keyword evidence="3 10" id="KW-0812">Transmembrane</keyword>
<evidence type="ECO:0000259" key="11">
    <source>
        <dbReference type="PROSITE" id="PS50893"/>
    </source>
</evidence>
<dbReference type="InterPro" id="IPR039421">
    <property type="entry name" value="Type_1_exporter"/>
</dbReference>
<feature type="compositionally biased region" description="Basic and acidic residues" evidence="9">
    <location>
        <begin position="152"/>
        <end position="166"/>
    </location>
</feature>
<comment type="caution">
    <text evidence="13">The sequence shown here is derived from an EMBL/GenBank/DDBJ whole genome shotgun (WGS) entry which is preliminary data.</text>
</comment>
<dbReference type="GO" id="GO:0016887">
    <property type="term" value="F:ATP hydrolysis activity"/>
    <property type="evidence" value="ECO:0007669"/>
    <property type="project" value="InterPro"/>
</dbReference>
<evidence type="ECO:0000256" key="7">
    <source>
        <dbReference type="ARBA" id="ARBA00023136"/>
    </source>
</evidence>
<reference evidence="14" key="1">
    <citation type="journal article" date="2021" name="Microbiol. Resour. Announc.">
        <title>LGAAP: Leishmaniinae Genome Assembly and Annotation Pipeline.</title>
        <authorList>
            <person name="Almutairi H."/>
            <person name="Urbaniak M.D."/>
            <person name="Bates M.D."/>
            <person name="Jariyapan N."/>
            <person name="Kwakye-Nuako G."/>
            <person name="Thomaz-Soccol V."/>
            <person name="Al-Salem W.S."/>
            <person name="Dillon R.J."/>
            <person name="Bates P.A."/>
            <person name="Gatherer D."/>
        </authorList>
    </citation>
    <scope>NUCLEOTIDE SEQUENCE [LARGE SCALE GENOMIC DNA]</scope>
</reference>
<gene>
    <name evidence="13" type="ORF">LSCM4_03002</name>
</gene>
<dbReference type="SUPFAM" id="SSF52540">
    <property type="entry name" value="P-loop containing nucleoside triphosphate hydrolases"/>
    <property type="match status" value="1"/>
</dbReference>
<evidence type="ECO:0008006" key="15">
    <source>
        <dbReference type="Google" id="ProtNLM"/>
    </source>
</evidence>
<feature type="transmembrane region" description="Helical" evidence="10">
    <location>
        <begin position="338"/>
        <end position="359"/>
    </location>
</feature>
<dbReference type="GO" id="GO:0140359">
    <property type="term" value="F:ABC-type transporter activity"/>
    <property type="evidence" value="ECO:0007669"/>
    <property type="project" value="InterPro"/>
</dbReference>
<evidence type="ECO:0000256" key="1">
    <source>
        <dbReference type="ARBA" id="ARBA00004141"/>
    </source>
</evidence>
<evidence type="ECO:0000313" key="13">
    <source>
        <dbReference type="EMBL" id="KAG5470307.1"/>
    </source>
</evidence>
<comment type="similarity">
    <text evidence="8">Belongs to the ABC transporter superfamily. ABCB family. Heavy Metal importer (TC 3.A.1.210) subfamily.</text>
</comment>
<comment type="subcellular location">
    <subcellularLocation>
        <location evidence="1">Membrane</location>
        <topology evidence="1">Multi-pass membrane protein</topology>
    </subcellularLocation>
</comment>
<dbReference type="GeneID" id="92358955"/>
<feature type="domain" description="ABC transmembrane type-1" evidence="12">
    <location>
        <begin position="304"/>
        <end position="596"/>
    </location>
</feature>
<evidence type="ECO:0000256" key="9">
    <source>
        <dbReference type="SAM" id="MobiDB-lite"/>
    </source>
</evidence>
<sequence>MDRAMLRRGTRLLRGTGLCETAAARATTLHWPFATAALRSRRGVLAREQELGARPPPASPALLGYSARSTQARTLVWPSWLSGAVNTTPPSGDEEKEPQGHTCGTSRISDHRKAVRPPSDAPAVQTVGDGGGAGTDSRQGEASISDCGGSRYKSEEAREERTRTRDGSSGGGGDGLGGTFVPLSEEEKEVIHRVGMGERVEAAEQAVQGSRHHPLPPSNQPASPGGAFSSKAAQKVSSGGAEAEAGSPSKREKPSVRITTPPRLDGIQISENASDIPVGRVLWKVWTYLWPAGEVRIKALVVSSVVCVLMAKVLRVAVPFWFKTIVDLLAPAATTAEAATVAGPLTIGVFGCVVAYGICRITTFISEELKTVLFAPVGGHASTKLAMEMFNKLHRLDLDYHLNRETGVLSKDLDRGSRAFWTLAYVLLFMITPTIFEMGLVCYALNTQAGPQFIGIALVAVVSYVAWTFSITNWRSKFRTRYNALESRVGGLIVDSLLNYETIKYFGSEQYESERIRNETKNMNRQLVILDQTMALLNFGQQFIFVMASVLSLYLATCGVLTGALTVGDLVLVDALLMQLYMPLSYLGMIYREVQSSTQNMQAMIALLDQKSSVNDKTDAKDYKCIDGTIELRNVTFEYKKELNRLVLRNLSLTIPGGKTVAFVGPSGSGKSTIFRLLFRFYDPTAGQVLLDGQPLDKLRMESVRKCIGVIPQDTVLFNESVRYNIRYGRMDATDADVEAAARAASLHDTVVDMSEGYDTSVGERGLKLSGGEKQRISIARVLLRDPPILLADEATSALDSMTELNVMETLKNATERTRRRTIVLVAHRLTTVKEADIIFVLDGKGGLAEQGTHAELLRKGGLYAAMWRQQLSEQHKATSSAAAKDAHMQGSGHTATHS</sequence>
<dbReference type="Gene3D" id="1.20.1560.10">
    <property type="entry name" value="ABC transporter type 1, transmembrane domain"/>
    <property type="match status" value="1"/>
</dbReference>
<dbReference type="Proteomes" id="UP000674143">
    <property type="component" value="Unassembled WGS sequence"/>
</dbReference>
<dbReference type="SMR" id="A0A836FVW8"/>
<dbReference type="SMART" id="SM00382">
    <property type="entry name" value="AAA"/>
    <property type="match status" value="1"/>
</dbReference>
<name>A0A836FVW8_9TRYP</name>
<dbReference type="EMBL" id="JAFHLR010000032">
    <property type="protein sequence ID" value="KAG5470307.1"/>
    <property type="molecule type" value="Genomic_DNA"/>
</dbReference>
<dbReference type="Pfam" id="PF00005">
    <property type="entry name" value="ABC_tran"/>
    <property type="match status" value="1"/>
</dbReference>
<dbReference type="PROSITE" id="PS00211">
    <property type="entry name" value="ABC_TRANSPORTER_1"/>
    <property type="match status" value="1"/>
</dbReference>
<dbReference type="InterPro" id="IPR036640">
    <property type="entry name" value="ABC1_TM_sf"/>
</dbReference>
<keyword evidence="4" id="KW-0547">Nucleotide-binding</keyword>
<dbReference type="PROSITE" id="PS50929">
    <property type="entry name" value="ABC_TM1F"/>
    <property type="match status" value="1"/>
</dbReference>
<feature type="transmembrane region" description="Helical" evidence="10">
    <location>
        <begin position="543"/>
        <end position="565"/>
    </location>
</feature>
<keyword evidence="5" id="KW-0067">ATP-binding</keyword>
<feature type="transmembrane region" description="Helical" evidence="10">
    <location>
        <begin position="452"/>
        <end position="471"/>
    </location>
</feature>
<dbReference type="InterPro" id="IPR003439">
    <property type="entry name" value="ABC_transporter-like_ATP-bd"/>
</dbReference>
<dbReference type="GO" id="GO:0016020">
    <property type="term" value="C:membrane"/>
    <property type="evidence" value="ECO:0007669"/>
    <property type="project" value="UniProtKB-SubCell"/>
</dbReference>
<feature type="region of interest" description="Disordered" evidence="9">
    <location>
        <begin position="86"/>
        <end position="183"/>
    </location>
</feature>
<keyword evidence="14" id="KW-1185">Reference proteome</keyword>
<evidence type="ECO:0000256" key="2">
    <source>
        <dbReference type="ARBA" id="ARBA00022448"/>
    </source>
</evidence>
<dbReference type="CDD" id="cd18582">
    <property type="entry name" value="ABC_6TM_ATM1_ABCB7"/>
    <property type="match status" value="1"/>
</dbReference>
<dbReference type="PROSITE" id="PS50893">
    <property type="entry name" value="ABC_TRANSPORTER_2"/>
    <property type="match status" value="1"/>
</dbReference>
<dbReference type="GO" id="GO:0005524">
    <property type="term" value="F:ATP binding"/>
    <property type="evidence" value="ECO:0007669"/>
    <property type="project" value="UniProtKB-KW"/>
</dbReference>
<dbReference type="FunFam" id="1.20.1560.10:FF:000198">
    <property type="entry name" value="ATP-binding cassette protein subfamily B, member 3, putative"/>
    <property type="match status" value="1"/>
</dbReference>
<evidence type="ECO:0000256" key="10">
    <source>
        <dbReference type="SAM" id="Phobius"/>
    </source>
</evidence>
<protein>
    <recommendedName>
        <fullName evidence="15">ABC transporter</fullName>
    </recommendedName>
</protein>
<dbReference type="Pfam" id="PF00664">
    <property type="entry name" value="ABC_membrane"/>
    <property type="match status" value="1"/>
</dbReference>
<dbReference type="AlphaFoldDB" id="A0A836FVW8"/>
<evidence type="ECO:0000256" key="3">
    <source>
        <dbReference type="ARBA" id="ARBA00022692"/>
    </source>
</evidence>
<keyword evidence="7 10" id="KW-0472">Membrane</keyword>
<feature type="transmembrane region" description="Helical" evidence="10">
    <location>
        <begin position="419"/>
        <end position="446"/>
    </location>
</feature>
<dbReference type="InterPro" id="IPR003593">
    <property type="entry name" value="AAA+_ATPase"/>
</dbReference>
<accession>A0A836FVW8</accession>
<dbReference type="KEGG" id="loi:92358955"/>
<organism evidence="13 14">
    <name type="scientific">Leishmania orientalis</name>
    <dbReference type="NCBI Taxonomy" id="2249476"/>
    <lineage>
        <taxon>Eukaryota</taxon>
        <taxon>Discoba</taxon>
        <taxon>Euglenozoa</taxon>
        <taxon>Kinetoplastea</taxon>
        <taxon>Metakinetoplastina</taxon>
        <taxon>Trypanosomatida</taxon>
        <taxon>Trypanosomatidae</taxon>
        <taxon>Leishmaniinae</taxon>
        <taxon>Leishmania</taxon>
    </lineage>
</organism>